<dbReference type="PROSITE" id="PS50041">
    <property type="entry name" value="C_TYPE_LECTIN_2"/>
    <property type="match status" value="1"/>
</dbReference>
<feature type="compositionally biased region" description="Polar residues" evidence="3">
    <location>
        <begin position="232"/>
        <end position="241"/>
    </location>
</feature>
<gene>
    <name evidence="5" type="primary">LOC111522644</name>
</gene>
<sequence>PDPSHNPRSADPAVTQGLAEASRNREDVRTELFRALEAVRFHNNSCEPCPTSWLSFEGSCYFFSVPKTTWAAAQGHCANASAHLVIVGGLEEQGFLTRNTRGRGYWLGLRAVRHLGKVQGYQWVDGVSLSFSHWNRGEPNDARGREDCVMMLRTGLWNDAPCDSEKDGWICEKSHAHCSTWYPGGCSLPWLLELITRVFSSSSSTTESQKHSAQHSPVQSSAWALGPPCQPHPNSTHADPT</sequence>
<dbReference type="Pfam" id="PF00059">
    <property type="entry name" value="Lectin_C"/>
    <property type="match status" value="1"/>
</dbReference>
<evidence type="ECO:0000313" key="5">
    <source>
        <dbReference type="Ensembl" id="ENSPTEP00000007630.1"/>
    </source>
</evidence>
<dbReference type="InterPro" id="IPR016186">
    <property type="entry name" value="C-type_lectin-like/link_sf"/>
</dbReference>
<proteinExistence type="predicted"/>
<keyword evidence="1" id="KW-0430">Lectin</keyword>
<keyword evidence="2" id="KW-1015">Disulfide bond</keyword>
<reference evidence="5" key="2">
    <citation type="submission" date="2025-09" db="UniProtKB">
        <authorList>
            <consortium name="Ensembl"/>
        </authorList>
    </citation>
    <scope>IDENTIFICATION</scope>
</reference>
<dbReference type="InterPro" id="IPR001304">
    <property type="entry name" value="C-type_lectin-like"/>
</dbReference>
<dbReference type="InterPro" id="IPR050111">
    <property type="entry name" value="C-type_lectin/snaclec_domain"/>
</dbReference>
<name>A0A8C9GRZ6_9PRIM</name>
<dbReference type="Proteomes" id="UP000694416">
    <property type="component" value="Unplaced"/>
</dbReference>
<dbReference type="Gene3D" id="3.10.100.10">
    <property type="entry name" value="Mannose-Binding Protein A, subunit A"/>
    <property type="match status" value="1"/>
</dbReference>
<dbReference type="SUPFAM" id="SSF56436">
    <property type="entry name" value="C-type lectin-like"/>
    <property type="match status" value="1"/>
</dbReference>
<dbReference type="InterPro" id="IPR018378">
    <property type="entry name" value="C-type_lectin_CS"/>
</dbReference>
<dbReference type="InterPro" id="IPR016187">
    <property type="entry name" value="CTDL_fold"/>
</dbReference>
<evidence type="ECO:0000259" key="4">
    <source>
        <dbReference type="PROSITE" id="PS50041"/>
    </source>
</evidence>
<evidence type="ECO:0000256" key="3">
    <source>
        <dbReference type="SAM" id="MobiDB-lite"/>
    </source>
</evidence>
<dbReference type="GO" id="GO:0030246">
    <property type="term" value="F:carbohydrate binding"/>
    <property type="evidence" value="ECO:0007669"/>
    <property type="project" value="UniProtKB-KW"/>
</dbReference>
<feature type="region of interest" description="Disordered" evidence="3">
    <location>
        <begin position="1"/>
        <end position="21"/>
    </location>
</feature>
<organism evidence="5 6">
    <name type="scientific">Piliocolobus tephrosceles</name>
    <name type="common">Ugandan red Colobus</name>
    <dbReference type="NCBI Taxonomy" id="591936"/>
    <lineage>
        <taxon>Eukaryota</taxon>
        <taxon>Metazoa</taxon>
        <taxon>Chordata</taxon>
        <taxon>Craniata</taxon>
        <taxon>Vertebrata</taxon>
        <taxon>Euteleostomi</taxon>
        <taxon>Mammalia</taxon>
        <taxon>Eutheria</taxon>
        <taxon>Euarchontoglires</taxon>
        <taxon>Primates</taxon>
        <taxon>Haplorrhini</taxon>
        <taxon>Catarrhini</taxon>
        <taxon>Cercopithecidae</taxon>
        <taxon>Colobinae</taxon>
        <taxon>Piliocolobus</taxon>
    </lineage>
</organism>
<protein>
    <submittedName>
        <fullName evidence="5">C-type lectin domain family 4 member G</fullName>
    </submittedName>
</protein>
<evidence type="ECO:0000313" key="6">
    <source>
        <dbReference type="Proteomes" id="UP000694416"/>
    </source>
</evidence>
<reference evidence="5" key="1">
    <citation type="submission" date="2025-08" db="UniProtKB">
        <authorList>
            <consortium name="Ensembl"/>
        </authorList>
    </citation>
    <scope>IDENTIFICATION</scope>
</reference>
<dbReference type="PROSITE" id="PS00615">
    <property type="entry name" value="C_TYPE_LECTIN_1"/>
    <property type="match status" value="1"/>
</dbReference>
<feature type="domain" description="C-type lectin" evidence="4">
    <location>
        <begin position="56"/>
        <end position="166"/>
    </location>
</feature>
<dbReference type="SMART" id="SM00034">
    <property type="entry name" value="CLECT"/>
    <property type="match status" value="1"/>
</dbReference>
<keyword evidence="6" id="KW-1185">Reference proteome</keyword>
<dbReference type="AlphaFoldDB" id="A0A8C9GRZ6"/>
<evidence type="ECO:0000256" key="1">
    <source>
        <dbReference type="ARBA" id="ARBA00022734"/>
    </source>
</evidence>
<dbReference type="Ensembl" id="ENSPTET00000011623.1">
    <property type="protein sequence ID" value="ENSPTEP00000007630.1"/>
    <property type="gene ID" value="ENSPTEG00000008671.1"/>
</dbReference>
<evidence type="ECO:0000256" key="2">
    <source>
        <dbReference type="ARBA" id="ARBA00023157"/>
    </source>
</evidence>
<feature type="region of interest" description="Disordered" evidence="3">
    <location>
        <begin position="205"/>
        <end position="241"/>
    </location>
</feature>
<accession>A0A8C9GRZ6</accession>
<dbReference type="PANTHER" id="PTHR22803">
    <property type="entry name" value="MANNOSE, PHOSPHOLIPASE, LECTIN RECEPTOR RELATED"/>
    <property type="match status" value="1"/>
</dbReference>